<dbReference type="Proteomes" id="UP000824890">
    <property type="component" value="Unassembled WGS sequence"/>
</dbReference>
<reference evidence="5 6" key="1">
    <citation type="submission" date="2021-05" db="EMBL/GenBank/DDBJ databases">
        <title>Genome Assembly of Synthetic Allotetraploid Brassica napus Reveals Homoeologous Exchanges between Subgenomes.</title>
        <authorList>
            <person name="Davis J.T."/>
        </authorList>
    </citation>
    <scope>NUCLEOTIDE SEQUENCE [LARGE SCALE GENOMIC DNA]</scope>
    <source>
        <strain evidence="6">cv. Da-Ae</strain>
        <tissue evidence="5">Seedling</tissue>
    </source>
</reference>
<gene>
    <name evidence="5" type="ORF">HID58_040721</name>
</gene>
<comment type="caution">
    <text evidence="5">The sequence shown here is derived from an EMBL/GenBank/DDBJ whole genome shotgun (WGS) entry which is preliminary data.</text>
</comment>
<evidence type="ECO:0000256" key="1">
    <source>
        <dbReference type="ARBA" id="ARBA00004123"/>
    </source>
</evidence>
<dbReference type="PANTHER" id="PTHR10763:SF23">
    <property type="entry name" value="ORIGIN RECOGNITION COMPLEX SUBUNIT 1"/>
    <property type="match status" value="1"/>
</dbReference>
<organism evidence="5 6">
    <name type="scientific">Brassica napus</name>
    <name type="common">Rape</name>
    <dbReference type="NCBI Taxonomy" id="3708"/>
    <lineage>
        <taxon>Eukaryota</taxon>
        <taxon>Viridiplantae</taxon>
        <taxon>Streptophyta</taxon>
        <taxon>Embryophyta</taxon>
        <taxon>Tracheophyta</taxon>
        <taxon>Spermatophyta</taxon>
        <taxon>Magnoliopsida</taxon>
        <taxon>eudicotyledons</taxon>
        <taxon>Gunneridae</taxon>
        <taxon>Pentapetalae</taxon>
        <taxon>rosids</taxon>
        <taxon>malvids</taxon>
        <taxon>Brassicales</taxon>
        <taxon>Brassicaceae</taxon>
        <taxon>Brassiceae</taxon>
        <taxon>Brassica</taxon>
    </lineage>
</organism>
<keyword evidence="4" id="KW-0547">Nucleotide-binding</keyword>
<comment type="similarity">
    <text evidence="4">Belongs to the ORC1 family.</text>
</comment>
<keyword evidence="3 4" id="KW-0539">Nucleus</keyword>
<dbReference type="PANTHER" id="PTHR10763">
    <property type="entry name" value="CELL DIVISION CONTROL PROTEIN 6-RELATED"/>
    <property type="match status" value="1"/>
</dbReference>
<accession>A0ABQ8B952</accession>
<evidence type="ECO:0000256" key="2">
    <source>
        <dbReference type="ARBA" id="ARBA00023125"/>
    </source>
</evidence>
<evidence type="ECO:0000256" key="4">
    <source>
        <dbReference type="RuleBase" id="RU365058"/>
    </source>
</evidence>
<dbReference type="Gene3D" id="3.40.50.300">
    <property type="entry name" value="P-loop containing nucleotide triphosphate hydrolases"/>
    <property type="match status" value="1"/>
</dbReference>
<keyword evidence="6" id="KW-1185">Reference proteome</keyword>
<evidence type="ECO:0000313" key="6">
    <source>
        <dbReference type="Proteomes" id="UP000824890"/>
    </source>
</evidence>
<dbReference type="InterPro" id="IPR050311">
    <property type="entry name" value="ORC1/CDC6"/>
</dbReference>
<comment type="function">
    <text evidence="4">Component of the origin recognition complex (ORC) that binds origins of replication. DNA-binding is ATP-dependent, however specific DNA sequences that define origins of replication have not been identified so far. ORC is required to assemble the pre-replication complex necessary to initiate DNA replication.</text>
</comment>
<comment type="subunit">
    <text evidence="4">Component of the origin recognition complex (ORC) composed of at least ORC1, ORC2, ORC3, ORC4, ORC5 and ORC6. ORC is regulated in a cell-cycle and development dependent manner. It is sequentially assembled at the exit from anaphase of mitosis and disassembled as cells enter S phase. Binds unmodified and methylated histone H3.</text>
</comment>
<keyword evidence="4" id="KW-0235">DNA replication</keyword>
<dbReference type="InterPro" id="IPR027417">
    <property type="entry name" value="P-loop_NTPase"/>
</dbReference>
<keyword evidence="2 4" id="KW-0238">DNA-binding</keyword>
<evidence type="ECO:0000313" key="5">
    <source>
        <dbReference type="EMBL" id="KAH0901218.1"/>
    </source>
</evidence>
<sequence length="149" mass="17005">MSYKNLKAEVEPGNVSPYCFVEINGLILASPEKIYTVIYESLKTYKKRERKALHTSHRRTDLLVTKNQSVLHNILDWPTKPNSKLILLGIANIMNLPAELLPQISNRKDYVSVLITTLSYKKIISTRFKAIDAFENQAIEFASRKVVAI</sequence>
<protein>
    <recommendedName>
        <fullName evidence="4">Origin recognition complex subunit 1</fullName>
    </recommendedName>
</protein>
<keyword evidence="4" id="KW-0067">ATP-binding</keyword>
<evidence type="ECO:0000256" key="3">
    <source>
        <dbReference type="ARBA" id="ARBA00023242"/>
    </source>
</evidence>
<name>A0ABQ8B952_BRANA</name>
<proteinExistence type="inferred from homology"/>
<dbReference type="EMBL" id="JAGKQM010000011">
    <property type="protein sequence ID" value="KAH0901218.1"/>
    <property type="molecule type" value="Genomic_DNA"/>
</dbReference>
<comment type="subcellular location">
    <subcellularLocation>
        <location evidence="1 4">Nucleus</location>
    </subcellularLocation>
</comment>